<feature type="domain" description="Endoplasmic reticulum metallopeptidase 1-like C-terminal" evidence="17">
    <location>
        <begin position="619"/>
        <end position="829"/>
    </location>
</feature>
<evidence type="ECO:0000256" key="14">
    <source>
        <dbReference type="ARBA" id="ARBA00078796"/>
    </source>
</evidence>
<keyword evidence="8" id="KW-0256">Endoplasmic reticulum</keyword>
<dbReference type="OrthoDB" id="76293at2759"/>
<feature type="transmembrane region" description="Helical" evidence="15">
    <location>
        <begin position="375"/>
        <end position="401"/>
    </location>
</feature>
<feature type="transmembrane region" description="Helical" evidence="15">
    <location>
        <begin position="520"/>
        <end position="547"/>
    </location>
</feature>
<evidence type="ECO:0000256" key="12">
    <source>
        <dbReference type="ARBA" id="ARBA00023136"/>
    </source>
</evidence>
<feature type="domain" description="Peptidase M28" evidence="16">
    <location>
        <begin position="117"/>
        <end position="308"/>
    </location>
</feature>
<keyword evidence="12 15" id="KW-0472">Membrane</keyword>
<gene>
    <name evidence="19" type="ORF">CHIRRI_LOCUS1993</name>
</gene>
<keyword evidence="6" id="KW-0479">Metal-binding</keyword>
<evidence type="ECO:0000313" key="20">
    <source>
        <dbReference type="Proteomes" id="UP001153620"/>
    </source>
</evidence>
<feature type="domain" description="Endoplasmic reticulum metallopeptidase 1/1-A TM" evidence="18">
    <location>
        <begin position="376"/>
        <end position="603"/>
    </location>
</feature>
<dbReference type="PANTHER" id="PTHR12147">
    <property type="entry name" value="METALLOPEPTIDASE M28 FAMILY MEMBER"/>
    <property type="match status" value="1"/>
</dbReference>
<evidence type="ECO:0000256" key="8">
    <source>
        <dbReference type="ARBA" id="ARBA00022824"/>
    </source>
</evidence>
<feature type="transmembrane region" description="Helical" evidence="15">
    <location>
        <begin position="421"/>
        <end position="442"/>
    </location>
</feature>
<dbReference type="EMBL" id="OU895877">
    <property type="protein sequence ID" value="CAG9799018.1"/>
    <property type="molecule type" value="Genomic_DNA"/>
</dbReference>
<evidence type="ECO:0000256" key="6">
    <source>
        <dbReference type="ARBA" id="ARBA00022723"/>
    </source>
</evidence>
<feature type="transmembrane region" description="Helical" evidence="15">
    <location>
        <begin position="559"/>
        <end position="581"/>
    </location>
</feature>
<keyword evidence="10 15" id="KW-1133">Transmembrane helix</keyword>
<feature type="transmembrane region" description="Helical" evidence="15">
    <location>
        <begin position="488"/>
        <end position="508"/>
    </location>
</feature>
<proteinExistence type="inferred from homology"/>
<keyword evidence="13" id="KW-0325">Glycoprotein</keyword>
<keyword evidence="11" id="KW-0482">Metalloprotease</keyword>
<accession>A0A9N9RLC2</accession>
<dbReference type="PANTHER" id="PTHR12147:SF22">
    <property type="entry name" value="ENDOPLASMIC RETICULUM METALLOPEPTIDASE 1"/>
    <property type="match status" value="1"/>
</dbReference>
<dbReference type="CDD" id="cd03875">
    <property type="entry name" value="M28_Fxna_like"/>
    <property type="match status" value="1"/>
</dbReference>
<dbReference type="InterPro" id="IPR007484">
    <property type="entry name" value="Peptidase_M28"/>
</dbReference>
<feature type="transmembrane region" description="Helical" evidence="15">
    <location>
        <begin position="588"/>
        <end position="612"/>
    </location>
</feature>
<evidence type="ECO:0000256" key="2">
    <source>
        <dbReference type="ARBA" id="ARBA00004477"/>
    </source>
</evidence>
<dbReference type="GO" id="GO:0046872">
    <property type="term" value="F:metal ion binding"/>
    <property type="evidence" value="ECO:0007669"/>
    <property type="project" value="UniProtKB-KW"/>
</dbReference>
<evidence type="ECO:0000256" key="9">
    <source>
        <dbReference type="ARBA" id="ARBA00022833"/>
    </source>
</evidence>
<reference evidence="19" key="1">
    <citation type="submission" date="2022-01" db="EMBL/GenBank/DDBJ databases">
        <authorList>
            <person name="King R."/>
        </authorList>
    </citation>
    <scope>NUCLEOTIDE SEQUENCE</scope>
</reference>
<dbReference type="InterPro" id="IPR045175">
    <property type="entry name" value="M28_fam"/>
</dbReference>
<evidence type="ECO:0000259" key="18">
    <source>
        <dbReference type="Pfam" id="PF22249"/>
    </source>
</evidence>
<keyword evidence="5 15" id="KW-0812">Transmembrane</keyword>
<evidence type="ECO:0000313" key="19">
    <source>
        <dbReference type="EMBL" id="CAG9799018.1"/>
    </source>
</evidence>
<comment type="cofactor">
    <cofactor evidence="1">
        <name>Zn(2+)</name>
        <dbReference type="ChEBI" id="CHEBI:29105"/>
    </cofactor>
</comment>
<evidence type="ECO:0000259" key="17">
    <source>
        <dbReference type="Pfam" id="PF22248"/>
    </source>
</evidence>
<organism evidence="19 20">
    <name type="scientific">Chironomus riparius</name>
    <dbReference type="NCBI Taxonomy" id="315576"/>
    <lineage>
        <taxon>Eukaryota</taxon>
        <taxon>Metazoa</taxon>
        <taxon>Ecdysozoa</taxon>
        <taxon>Arthropoda</taxon>
        <taxon>Hexapoda</taxon>
        <taxon>Insecta</taxon>
        <taxon>Pterygota</taxon>
        <taxon>Neoptera</taxon>
        <taxon>Endopterygota</taxon>
        <taxon>Diptera</taxon>
        <taxon>Nematocera</taxon>
        <taxon>Chironomoidea</taxon>
        <taxon>Chironomidae</taxon>
        <taxon>Chironominae</taxon>
        <taxon>Chironomus</taxon>
    </lineage>
</organism>
<dbReference type="GO" id="GO:0008235">
    <property type="term" value="F:metalloexopeptidase activity"/>
    <property type="evidence" value="ECO:0007669"/>
    <property type="project" value="InterPro"/>
</dbReference>
<dbReference type="Pfam" id="PF04389">
    <property type="entry name" value="Peptidase_M28"/>
    <property type="match status" value="1"/>
</dbReference>
<dbReference type="FunFam" id="3.40.630.10:FF:000008">
    <property type="entry name" value="Endoplasmic reticulum metallopeptidase 1"/>
    <property type="match status" value="1"/>
</dbReference>
<protein>
    <recommendedName>
        <fullName evidence="14">FXNA-like protease</fullName>
    </recommendedName>
</protein>
<dbReference type="GO" id="GO:0005789">
    <property type="term" value="C:endoplasmic reticulum membrane"/>
    <property type="evidence" value="ECO:0007669"/>
    <property type="project" value="UniProtKB-SubCell"/>
</dbReference>
<evidence type="ECO:0000256" key="5">
    <source>
        <dbReference type="ARBA" id="ARBA00022692"/>
    </source>
</evidence>
<evidence type="ECO:0000256" key="3">
    <source>
        <dbReference type="ARBA" id="ARBA00010918"/>
    </source>
</evidence>
<dbReference type="Pfam" id="PF22249">
    <property type="entry name" value="ERMP1-TM"/>
    <property type="match status" value="1"/>
</dbReference>
<feature type="transmembrane region" description="Helical" evidence="15">
    <location>
        <begin position="6"/>
        <end position="26"/>
    </location>
</feature>
<keyword evidence="4" id="KW-0645">Protease</keyword>
<keyword evidence="20" id="KW-1185">Reference proteome</keyword>
<evidence type="ECO:0000256" key="11">
    <source>
        <dbReference type="ARBA" id="ARBA00023049"/>
    </source>
</evidence>
<feature type="transmembrane region" description="Helical" evidence="15">
    <location>
        <begin position="347"/>
        <end position="363"/>
    </location>
</feature>
<evidence type="ECO:0000256" key="13">
    <source>
        <dbReference type="ARBA" id="ARBA00023180"/>
    </source>
</evidence>
<feature type="transmembrane region" description="Helical" evidence="15">
    <location>
        <begin position="463"/>
        <end position="482"/>
    </location>
</feature>
<dbReference type="AlphaFoldDB" id="A0A9N9RLC2"/>
<comment type="similarity">
    <text evidence="3">Belongs to the peptidase M28 family.</text>
</comment>
<keyword evidence="9" id="KW-0862">Zinc</keyword>
<evidence type="ECO:0000256" key="15">
    <source>
        <dbReference type="SAM" id="Phobius"/>
    </source>
</evidence>
<keyword evidence="7" id="KW-0378">Hydrolase</keyword>
<dbReference type="InterPro" id="IPR048024">
    <property type="entry name" value="Fxna-like_M28_dom"/>
</dbReference>
<sequence>MLMAEIYSLFFLAYIVALGFLSNYFLHRLDTKALLKSQEERYPGSFIAERAYQQLKILNDFGPKVVGSKANEILAADFVFSEANNIQKNATNPDDIEIDRQIESGFSYYDNYYNLQNIVVRIQGETDHAVMLNCHFDSVPGSPGASDDIVNCCVMMEIYRVLSQSPIKQRHTIIFLFNGSEETGLQAAHAFITQQKWRKNVRAYINLESTGSGGKEILFRTGPKHDWLVKMYRESVPRPFGQVASEELFESGAIPSATDFQIFRDYGDVPGLDFAYVEDGWRYHTRYDNIDYITIESVQHTGNNILALTKKIANSKELSDPPEGTYSIYFEYLGLVFVSYSATAGAIFNYIISILAFAIPFMLQTKFKMENLGFVIFETIMSLVTIIISILLATLACWGMASLMNSVDNTMSWFNTTFLSIGIYCSLALIVQIATYHAMQLLGKCFFRTKKYRETSMRHRVKINLNGVTMFWSLLTITLTAMGMRIGYIFMVLLFVSLCTYLLTYSMCRVLSKTTSQSWIFVHVFGHSVVFLFLCYISIQILLLFIPIAAKQYYENPDILVAIICVLWMVMCMSYFIPLTLFIKLRAVLYCSLLTLFVTCTILAFTSLGFPYSDAQHAPRLQRFRTTHIKRTIYDPAGNEKSSIGNMMIYAWDRNGIRTLKEAFNGHDFLYIRNDELCSEYYLCAFQHRAINERVIAIKGFHTKPNIDPTAYKLIKATSNGGVVEIEFALELRTTVELSLTLDEGLEFESSNIDFTKIDQNQKRHIITTITVGVSNNDTYLIKIQLKGTPISNIFASLVVVTIDSTFDQGAKTTEFAHILNKFPDYTFSYVHQVDSSVYEIAQK</sequence>
<dbReference type="InterPro" id="IPR053974">
    <property type="entry name" value="ERMP1_1-A_TM"/>
</dbReference>
<evidence type="ECO:0000259" key="16">
    <source>
        <dbReference type="Pfam" id="PF04389"/>
    </source>
</evidence>
<dbReference type="SUPFAM" id="SSF53187">
    <property type="entry name" value="Zn-dependent exopeptidases"/>
    <property type="match status" value="1"/>
</dbReference>
<comment type="subcellular location">
    <subcellularLocation>
        <location evidence="2">Endoplasmic reticulum membrane</location>
        <topology evidence="2">Multi-pass membrane protein</topology>
    </subcellularLocation>
</comment>
<dbReference type="Pfam" id="PF22248">
    <property type="entry name" value="ERMP1_C"/>
    <property type="match status" value="1"/>
</dbReference>
<dbReference type="InterPro" id="IPR053973">
    <property type="entry name" value="ERMP1-like_C"/>
</dbReference>
<dbReference type="GO" id="GO:0006508">
    <property type="term" value="P:proteolysis"/>
    <property type="evidence" value="ECO:0007669"/>
    <property type="project" value="UniProtKB-KW"/>
</dbReference>
<dbReference type="Proteomes" id="UP001153620">
    <property type="component" value="Chromosome 1"/>
</dbReference>
<evidence type="ECO:0000256" key="4">
    <source>
        <dbReference type="ARBA" id="ARBA00022670"/>
    </source>
</evidence>
<name>A0A9N9RLC2_9DIPT</name>
<evidence type="ECO:0000256" key="7">
    <source>
        <dbReference type="ARBA" id="ARBA00022801"/>
    </source>
</evidence>
<evidence type="ECO:0000256" key="1">
    <source>
        <dbReference type="ARBA" id="ARBA00001947"/>
    </source>
</evidence>
<reference evidence="19" key="2">
    <citation type="submission" date="2022-10" db="EMBL/GenBank/DDBJ databases">
        <authorList>
            <consortium name="ENA_rothamsted_submissions"/>
            <consortium name="culmorum"/>
            <person name="King R."/>
        </authorList>
    </citation>
    <scope>NUCLEOTIDE SEQUENCE</scope>
</reference>
<evidence type="ECO:0000256" key="10">
    <source>
        <dbReference type="ARBA" id="ARBA00022989"/>
    </source>
</evidence>
<dbReference type="Gene3D" id="3.40.630.10">
    <property type="entry name" value="Zn peptidases"/>
    <property type="match status" value="1"/>
</dbReference>